<evidence type="ECO:0000313" key="1">
    <source>
        <dbReference type="EMBL" id="JAH62008.1"/>
    </source>
</evidence>
<name>A0A0E9UAL5_ANGAN</name>
<accession>A0A0E9UAL5</accession>
<reference evidence="1" key="1">
    <citation type="submission" date="2014-11" db="EMBL/GenBank/DDBJ databases">
        <authorList>
            <person name="Amaro Gonzalez C."/>
        </authorList>
    </citation>
    <scope>NUCLEOTIDE SEQUENCE</scope>
</reference>
<protein>
    <submittedName>
        <fullName evidence="1">Uncharacterized protein</fullName>
    </submittedName>
</protein>
<reference evidence="1" key="2">
    <citation type="journal article" date="2015" name="Fish Shellfish Immunol.">
        <title>Early steps in the European eel (Anguilla anguilla)-Vibrio vulnificus interaction in the gills: Role of the RtxA13 toxin.</title>
        <authorList>
            <person name="Callol A."/>
            <person name="Pajuelo D."/>
            <person name="Ebbesson L."/>
            <person name="Teles M."/>
            <person name="MacKenzie S."/>
            <person name="Amaro C."/>
        </authorList>
    </citation>
    <scope>NUCLEOTIDE SEQUENCE</scope>
</reference>
<dbReference type="EMBL" id="GBXM01046569">
    <property type="protein sequence ID" value="JAH62008.1"/>
    <property type="molecule type" value="Transcribed_RNA"/>
</dbReference>
<proteinExistence type="predicted"/>
<sequence>MTYKLLHALFSSHFHLEHLIFLTITFTVHNTEM</sequence>
<dbReference type="AlphaFoldDB" id="A0A0E9UAL5"/>
<organism evidence="1">
    <name type="scientific">Anguilla anguilla</name>
    <name type="common">European freshwater eel</name>
    <name type="synonym">Muraena anguilla</name>
    <dbReference type="NCBI Taxonomy" id="7936"/>
    <lineage>
        <taxon>Eukaryota</taxon>
        <taxon>Metazoa</taxon>
        <taxon>Chordata</taxon>
        <taxon>Craniata</taxon>
        <taxon>Vertebrata</taxon>
        <taxon>Euteleostomi</taxon>
        <taxon>Actinopterygii</taxon>
        <taxon>Neopterygii</taxon>
        <taxon>Teleostei</taxon>
        <taxon>Anguilliformes</taxon>
        <taxon>Anguillidae</taxon>
        <taxon>Anguilla</taxon>
    </lineage>
</organism>